<comment type="caution">
    <text evidence="1">The sequence shown here is derived from an EMBL/GenBank/DDBJ whole genome shotgun (WGS) entry which is preliminary data.</text>
</comment>
<proteinExistence type="predicted"/>
<reference evidence="1 2" key="1">
    <citation type="submission" date="2014-03" db="EMBL/GenBank/DDBJ databases">
        <title>Draft Genome of Photorhabdus luminescens BA1, an Egyptian Isolate.</title>
        <authorList>
            <person name="Ghazal S."/>
            <person name="Hurst S.G.IV."/>
            <person name="Morris K."/>
            <person name="Thomas K."/>
            <person name="Tisa L.S."/>
        </authorList>
    </citation>
    <scope>NUCLEOTIDE SEQUENCE [LARGE SCALE GENOMIC DNA]</scope>
    <source>
        <strain evidence="1 2">BA1</strain>
    </source>
</reference>
<evidence type="ECO:0008006" key="3">
    <source>
        <dbReference type="Google" id="ProtNLM"/>
    </source>
</evidence>
<sequence length="133" mass="14624">MKNLFVIMLLLSVIIGCSGKNTQNRQTQAEEGLKFAFSSGGNFILTHVCADKIDYLGPDEGGNDQIEIAIKNDKQCFPHFDSLINKNIGTQMAISFKGTHLVTATIQTSLNPSFRMGVKDKEQAMSIINTLKN</sequence>
<dbReference type="PATRIC" id="fig|1393736.3.peg.1938"/>
<gene>
    <name evidence="1" type="ORF">BA1DRAFT_01913</name>
</gene>
<name>A0A022PKR7_9GAMM</name>
<evidence type="ECO:0000313" key="2">
    <source>
        <dbReference type="Proteomes" id="UP000023464"/>
    </source>
</evidence>
<dbReference type="AlphaFoldDB" id="A0A022PKR7"/>
<dbReference type="RefSeq" id="WP_036778192.1">
    <property type="nucleotide sequence ID" value="NZ_CAWLTM010000092.1"/>
</dbReference>
<protein>
    <recommendedName>
        <fullName evidence="3">Insecticidal toxin complex protein tccz</fullName>
    </recommendedName>
</protein>
<dbReference type="Proteomes" id="UP000023464">
    <property type="component" value="Unassembled WGS sequence"/>
</dbReference>
<evidence type="ECO:0000313" key="1">
    <source>
        <dbReference type="EMBL" id="EYU15558.1"/>
    </source>
</evidence>
<dbReference type="PROSITE" id="PS51257">
    <property type="entry name" value="PROKAR_LIPOPROTEIN"/>
    <property type="match status" value="1"/>
</dbReference>
<keyword evidence="2" id="KW-1185">Reference proteome</keyword>
<accession>A0A022PKR7</accession>
<organism evidence="1 2">
    <name type="scientific">Photorhabdus aegyptia</name>
    <dbReference type="NCBI Taxonomy" id="2805098"/>
    <lineage>
        <taxon>Bacteria</taxon>
        <taxon>Pseudomonadati</taxon>
        <taxon>Pseudomonadota</taxon>
        <taxon>Gammaproteobacteria</taxon>
        <taxon>Enterobacterales</taxon>
        <taxon>Morganellaceae</taxon>
        <taxon>Photorhabdus</taxon>
    </lineage>
</organism>
<dbReference type="EMBL" id="JFGV01000023">
    <property type="protein sequence ID" value="EYU15558.1"/>
    <property type="molecule type" value="Genomic_DNA"/>
</dbReference>